<feature type="transmembrane region" description="Helical" evidence="2">
    <location>
        <begin position="203"/>
        <end position="221"/>
    </location>
</feature>
<reference evidence="3" key="1">
    <citation type="journal article" date="2017" name="Gigascience">
        <title>The first near-complete assembly of the hexaploid bread wheat genome, Triticum aestivum.</title>
        <authorList>
            <person name="Zimin A.V."/>
            <person name="Puiu D."/>
            <person name="Hall R."/>
            <person name="Kingan S."/>
            <person name="Clavijo B.J."/>
            <person name="Salzberg S.L."/>
        </authorList>
    </citation>
    <scope>NUCLEOTIDE SEQUENCE</scope>
    <source>
        <tissue evidence="3">Leaf</tissue>
    </source>
</reference>
<feature type="non-terminal residue" evidence="3">
    <location>
        <position position="1"/>
    </location>
</feature>
<keyword evidence="2" id="KW-0812">Transmembrane</keyword>
<comment type="caution">
    <text evidence="3">The sequence shown here is derived from an EMBL/GenBank/DDBJ whole genome shotgun (WGS) entry which is preliminary data.</text>
</comment>
<evidence type="ECO:0000256" key="1">
    <source>
        <dbReference type="SAM" id="MobiDB-lite"/>
    </source>
</evidence>
<accession>A0A9R1L9L1</accession>
<sequence length="275" mass="29855">EQPTPPPPLAGGGATAGGRQLPLRDPPQPSPTAVLPPPRLPRLQALARPRLPCRLLPPLPPQPSPPLFLPSRQRALLRTFPQGPGSCLARALLLATQRSWRQLRPPWMPPWPRAHLPLEASTAPCVGPRPRRPAPHWRGAVLRAAGDAHHFHVALVGNSARQITQAVACVYSSETGIWGNLITTLLQSEDRAHFSMISMTQPAVLVGGLFTGCLVGVRMGILEFDMDRQRLSVIPMPVNDLRFLQLSLIRADGGGIGLLILSGFGAQFWKTRTNC</sequence>
<evidence type="ECO:0000313" key="3">
    <source>
        <dbReference type="EMBL" id="KAF7082745.1"/>
    </source>
</evidence>
<feature type="compositionally biased region" description="Pro residues" evidence="1">
    <location>
        <begin position="24"/>
        <end position="40"/>
    </location>
</feature>
<protein>
    <submittedName>
        <fullName evidence="3">Uncharacterized protein</fullName>
    </submittedName>
</protein>
<feature type="region of interest" description="Disordered" evidence="1">
    <location>
        <begin position="1"/>
        <end position="40"/>
    </location>
</feature>
<dbReference type="PANTHER" id="PTHR33186:SF13">
    <property type="entry name" value="OS10G0138300 PROTEIN"/>
    <property type="match status" value="1"/>
</dbReference>
<name>A0A9R1L9L1_WHEAT</name>
<keyword evidence="2" id="KW-1133">Transmembrane helix</keyword>
<evidence type="ECO:0000256" key="2">
    <source>
        <dbReference type="SAM" id="Phobius"/>
    </source>
</evidence>
<dbReference type="Proteomes" id="UP000815260">
    <property type="component" value="Chromosome 6B"/>
</dbReference>
<gene>
    <name evidence="3" type="ORF">CFC21_086599</name>
</gene>
<organism evidence="3">
    <name type="scientific">Triticum aestivum</name>
    <name type="common">Wheat</name>
    <dbReference type="NCBI Taxonomy" id="4565"/>
    <lineage>
        <taxon>Eukaryota</taxon>
        <taxon>Viridiplantae</taxon>
        <taxon>Streptophyta</taxon>
        <taxon>Embryophyta</taxon>
        <taxon>Tracheophyta</taxon>
        <taxon>Spermatophyta</taxon>
        <taxon>Magnoliopsida</taxon>
        <taxon>Liliopsida</taxon>
        <taxon>Poales</taxon>
        <taxon>Poaceae</taxon>
        <taxon>BOP clade</taxon>
        <taxon>Pooideae</taxon>
        <taxon>Triticodae</taxon>
        <taxon>Triticeae</taxon>
        <taxon>Triticinae</taxon>
        <taxon>Triticum</taxon>
    </lineage>
</organism>
<dbReference type="PANTHER" id="PTHR33186">
    <property type="entry name" value="OS10G0136150 PROTEIN-RELATED"/>
    <property type="match status" value="1"/>
</dbReference>
<dbReference type="EMBL" id="CM022227">
    <property type="protein sequence ID" value="KAF7082745.1"/>
    <property type="molecule type" value="Genomic_DNA"/>
</dbReference>
<reference evidence="3" key="2">
    <citation type="submission" date="2020-03" db="EMBL/GenBank/DDBJ databases">
        <title>The second near-complete assembly of the hexaploid bread wheat (Triticum aestivum) genome.</title>
        <authorList>
            <person name="Zimin A.V."/>
            <person name="Puiu D."/>
            <person name="Shumante A."/>
            <person name="Alonge M."/>
            <person name="Salzberg S.L."/>
        </authorList>
    </citation>
    <scope>NUCLEOTIDE SEQUENCE</scope>
    <source>
        <tissue evidence="3">Leaf</tissue>
    </source>
</reference>
<proteinExistence type="predicted"/>
<dbReference type="AlphaFoldDB" id="A0A9R1L9L1"/>
<keyword evidence="2" id="KW-0472">Membrane</keyword>